<dbReference type="GO" id="GO:0015074">
    <property type="term" value="P:DNA integration"/>
    <property type="evidence" value="ECO:0007669"/>
    <property type="project" value="InterPro"/>
</dbReference>
<dbReference type="Pfam" id="PF13683">
    <property type="entry name" value="rve_3"/>
    <property type="match status" value="1"/>
</dbReference>
<gene>
    <name evidence="2" type="ordered locus">Bpet0207</name>
</gene>
<keyword evidence="3" id="KW-1185">Reference proteome</keyword>
<proteinExistence type="predicted"/>
<dbReference type="InterPro" id="IPR001584">
    <property type="entry name" value="Integrase_cat-core"/>
</dbReference>
<dbReference type="Gene3D" id="3.30.420.10">
    <property type="entry name" value="Ribonuclease H-like superfamily/Ribonuclease H"/>
    <property type="match status" value="1"/>
</dbReference>
<dbReference type="EMBL" id="AM902716">
    <property type="protein sequence ID" value="CAP40538.1"/>
    <property type="molecule type" value="Genomic_DNA"/>
</dbReference>
<evidence type="ECO:0000259" key="1">
    <source>
        <dbReference type="PROSITE" id="PS50994"/>
    </source>
</evidence>
<organism evidence="2 3">
    <name type="scientific">Bordetella petrii (strain ATCC BAA-461 / DSM 12804 / CCUG 43448 / CIP 107267 / Se-1111R)</name>
    <dbReference type="NCBI Taxonomy" id="340100"/>
    <lineage>
        <taxon>Bacteria</taxon>
        <taxon>Pseudomonadati</taxon>
        <taxon>Pseudomonadota</taxon>
        <taxon>Betaproteobacteria</taxon>
        <taxon>Burkholderiales</taxon>
        <taxon>Alcaligenaceae</taxon>
        <taxon>Bordetella</taxon>
    </lineage>
</organism>
<dbReference type="Proteomes" id="UP000001225">
    <property type="component" value="Chromosome"/>
</dbReference>
<name>A9HWR3_BORPD</name>
<dbReference type="Pfam" id="PF13276">
    <property type="entry name" value="HTH_21"/>
    <property type="match status" value="1"/>
</dbReference>
<evidence type="ECO:0000313" key="3">
    <source>
        <dbReference type="Proteomes" id="UP000001225"/>
    </source>
</evidence>
<feature type="domain" description="Integrase catalytic" evidence="1">
    <location>
        <begin position="95"/>
        <end position="256"/>
    </location>
</feature>
<dbReference type="NCBIfam" id="NF033516">
    <property type="entry name" value="transpos_IS3"/>
    <property type="match status" value="1"/>
</dbReference>
<accession>A9HWR3</accession>
<dbReference type="SUPFAM" id="SSF53098">
    <property type="entry name" value="Ribonuclease H-like"/>
    <property type="match status" value="1"/>
</dbReference>
<dbReference type="PROSITE" id="PS50994">
    <property type="entry name" value="INTEGRASE"/>
    <property type="match status" value="1"/>
</dbReference>
<protein>
    <submittedName>
        <fullName evidence="2">Probable transposase</fullName>
    </submittedName>
</protein>
<dbReference type="eggNOG" id="COG2801">
    <property type="taxonomic scope" value="Bacteria"/>
</dbReference>
<dbReference type="AlphaFoldDB" id="A9HWR3"/>
<dbReference type="InterPro" id="IPR025948">
    <property type="entry name" value="HTH-like_dom"/>
</dbReference>
<dbReference type="InterPro" id="IPR036397">
    <property type="entry name" value="RNaseH_sf"/>
</dbReference>
<sequence length="267" mass="30864">MSVNRACHVCQQSRAGWYQKLKPKVLDAPLKARMHEIASTRVRYGFWRIYVLIRRDGWHVNHKRIYRLYKEEGLNLRSKRPHRRRAAAHRLERPTLTAPDQSWSMDFVSDALFNGQRFRALTVVDNFTRECLAIEAGQSLTGQDVVQALMRIATERGALPHRIQADNGPEFVSLQLDKWAYDNGVTLDYSRPGKPTDNPFIESFNGSLRDECLNTTWFMSLADARNKLENWRQDYNYFRPHSALADTPPALFAKQFAVTPNLSDSPV</sequence>
<dbReference type="PANTHER" id="PTHR47515">
    <property type="entry name" value="LOW CALCIUM RESPONSE LOCUS PROTEIN T"/>
    <property type="match status" value="1"/>
</dbReference>
<dbReference type="PANTHER" id="PTHR47515:SF1">
    <property type="entry name" value="BLR2054 PROTEIN"/>
    <property type="match status" value="1"/>
</dbReference>
<dbReference type="GO" id="GO:0003676">
    <property type="term" value="F:nucleic acid binding"/>
    <property type="evidence" value="ECO:0007669"/>
    <property type="project" value="InterPro"/>
</dbReference>
<dbReference type="InterPro" id="IPR012337">
    <property type="entry name" value="RNaseH-like_sf"/>
</dbReference>
<dbReference type="KEGG" id="bpt:Bpet0207"/>
<evidence type="ECO:0000313" key="2">
    <source>
        <dbReference type="EMBL" id="CAP40538.1"/>
    </source>
</evidence>
<reference evidence="2 3" key="1">
    <citation type="journal article" date="2008" name="BMC Genomics">
        <title>The missing link: Bordetella petrii is endowed with both the metabolic versatility of environmental bacteria and virulence traits of pathogenic Bordetellae.</title>
        <authorList>
            <person name="Gross R."/>
            <person name="Guzman C.A."/>
            <person name="Sebaihia M."/>
            <person name="Martins Dos Santos V.A."/>
            <person name="Pieper D.H."/>
            <person name="Koebnik R."/>
            <person name="Lechner M."/>
            <person name="Bartels D."/>
            <person name="Buhrmester J."/>
            <person name="Choudhuri J.V."/>
            <person name="Ebensen T."/>
            <person name="Gaigalat L."/>
            <person name="Herrmann S."/>
            <person name="Khachane A.N."/>
            <person name="Larisch C."/>
            <person name="Link S."/>
            <person name="Linke B."/>
            <person name="Meyer F."/>
            <person name="Mormann S."/>
            <person name="Nakunst D."/>
            <person name="Rueckert C."/>
            <person name="Schneiker-Bekel S."/>
            <person name="Schulze K."/>
            <person name="Vorhoelter F.J."/>
            <person name="Yevsa T."/>
            <person name="Engle J.T."/>
            <person name="Goldman W.E."/>
            <person name="Puehler A."/>
            <person name="Goebel U.B."/>
            <person name="Goesmann A."/>
            <person name="Bloecker H."/>
            <person name="Kaiser O."/>
            <person name="Martinez-Arias R."/>
        </authorList>
    </citation>
    <scope>NUCLEOTIDE SEQUENCE [LARGE SCALE GENOMIC DNA]</scope>
    <source>
        <strain evidence="3">ATCC BAA-461 / DSM 12804 / CCUG 43448 / CIP 107267 / Se-1111R</strain>
    </source>
</reference>
<dbReference type="InterPro" id="IPR048020">
    <property type="entry name" value="Transpos_IS3"/>
</dbReference>